<dbReference type="Proteomes" id="UP000050852">
    <property type="component" value="Unassembled WGS sequence"/>
</dbReference>
<proteinExistence type="predicted"/>
<reference evidence="1 2" key="1">
    <citation type="submission" date="2015-02" db="EMBL/GenBank/DDBJ databases">
        <title>Two Pseudomonas sp. nov., isolated from raw milk.</title>
        <authorList>
            <person name="Wenning M."/>
            <person name="von Neubeck M."/>
            <person name="Huptas C."/>
            <person name="Scherer S."/>
        </authorList>
    </citation>
    <scope>NUCLEOTIDE SEQUENCE [LARGE SCALE GENOMIC DNA]</scope>
    <source>
        <strain evidence="1 2">DSM 29164</strain>
    </source>
</reference>
<gene>
    <name evidence="1" type="ORF">TX23_04370</name>
</gene>
<dbReference type="OrthoDB" id="6968079at2"/>
<dbReference type="PATRIC" id="fig|1615673.3.peg.1858"/>
<protein>
    <submittedName>
        <fullName evidence="1">Uncharacterized protein</fullName>
    </submittedName>
</protein>
<evidence type="ECO:0000313" key="2">
    <source>
        <dbReference type="Proteomes" id="UP000050852"/>
    </source>
</evidence>
<comment type="caution">
    <text evidence="1">The sequence shown here is derived from an EMBL/GenBank/DDBJ whole genome shotgun (WGS) entry which is preliminary data.</text>
</comment>
<dbReference type="EMBL" id="JYLN01000002">
    <property type="protein sequence ID" value="KRP73665.1"/>
    <property type="molecule type" value="Genomic_DNA"/>
</dbReference>
<sequence length="335" mass="37536">MTTETTTAPTILTAEAFATLQVSIRADLAVIPSRPCPPEVDPNDLPAWVEWMTTTEEPLSELAERYKVFPTAQHLSAATIVGALGASVDVSRLMNMWADFYEDRPEALQGHGLSRVKTILEQRRWAARSLPLGLPPIEVCRTLWALDPESPTGLRSVRTGKALKGEPRAKGSVIVYRPATGEKFSFDPDDIVFALEEDLDGNELTTFERAELARIEQLKEDRESVTTITEAELQAINKEFPAAARLAFIDMRLRYNNRRCEFRTWDHEAKRVTFDAPAVLADMRSYVGVRTVERFERLVEQGIDLAGILCAHLRIPLIKGSLMFQDPDNTAQGRI</sequence>
<accession>A0A0R3AU90</accession>
<dbReference type="RefSeq" id="WP_057701175.1">
    <property type="nucleotide sequence ID" value="NZ_JYLN01000002.1"/>
</dbReference>
<dbReference type="AlphaFoldDB" id="A0A0R3AU90"/>
<evidence type="ECO:0000313" key="1">
    <source>
        <dbReference type="EMBL" id="KRP73665.1"/>
    </source>
</evidence>
<name>A0A0R3AU90_9PSED</name>
<organism evidence="1 2">
    <name type="scientific">Pseudomonas paralactis</name>
    <dbReference type="NCBI Taxonomy" id="1615673"/>
    <lineage>
        <taxon>Bacteria</taxon>
        <taxon>Pseudomonadati</taxon>
        <taxon>Pseudomonadota</taxon>
        <taxon>Gammaproteobacteria</taxon>
        <taxon>Pseudomonadales</taxon>
        <taxon>Pseudomonadaceae</taxon>
        <taxon>Pseudomonas</taxon>
    </lineage>
</organism>